<comment type="catalytic activity">
    <reaction evidence="3 4">
        <text>[thioredoxin]-disulfide + L-methionine + H2O = L-methionine (S)-S-oxide + [thioredoxin]-dithiol</text>
        <dbReference type="Rhea" id="RHEA:19993"/>
        <dbReference type="Rhea" id="RHEA-COMP:10698"/>
        <dbReference type="Rhea" id="RHEA-COMP:10700"/>
        <dbReference type="ChEBI" id="CHEBI:15377"/>
        <dbReference type="ChEBI" id="CHEBI:29950"/>
        <dbReference type="ChEBI" id="CHEBI:50058"/>
        <dbReference type="ChEBI" id="CHEBI:57844"/>
        <dbReference type="ChEBI" id="CHEBI:58772"/>
        <dbReference type="EC" id="1.8.4.11"/>
    </reaction>
</comment>
<comment type="caution">
    <text evidence="6">The sequence shown here is derived from an EMBL/GenBank/DDBJ whole genome shotgun (WGS) entry which is preliminary data.</text>
</comment>
<keyword evidence="1 4" id="KW-0560">Oxidoreductase</keyword>
<evidence type="ECO:0000313" key="6">
    <source>
        <dbReference type="EMBL" id="MCB6184490.1"/>
    </source>
</evidence>
<gene>
    <name evidence="4 6" type="primary">msrA</name>
    <name evidence="6" type="ORF">LIN78_13155</name>
</gene>
<dbReference type="Proteomes" id="UP001165395">
    <property type="component" value="Unassembled WGS sequence"/>
</dbReference>
<dbReference type="Gene3D" id="3.30.1060.10">
    <property type="entry name" value="Peptide methionine sulphoxide reductase MsrA"/>
    <property type="match status" value="1"/>
</dbReference>
<reference evidence="6" key="1">
    <citation type="submission" date="2021-10" db="EMBL/GenBank/DDBJ databases">
        <title>The complete genome sequence of Leeia sp. TBRC 13508.</title>
        <authorList>
            <person name="Charoenyingcharoen P."/>
            <person name="Yukphan P."/>
        </authorList>
    </citation>
    <scope>NUCLEOTIDE SEQUENCE</scope>
    <source>
        <strain evidence="6">TBRC 13508</strain>
    </source>
</reference>
<dbReference type="PANTHER" id="PTHR43774">
    <property type="entry name" value="PEPTIDE METHIONINE SULFOXIDE REDUCTASE"/>
    <property type="match status" value="1"/>
</dbReference>
<dbReference type="PANTHER" id="PTHR43774:SF1">
    <property type="entry name" value="PEPTIDE METHIONINE SULFOXIDE REDUCTASE MSRA 2"/>
    <property type="match status" value="1"/>
</dbReference>
<dbReference type="RefSeq" id="WP_227181300.1">
    <property type="nucleotide sequence ID" value="NZ_JAJBZT010000007.1"/>
</dbReference>
<evidence type="ECO:0000256" key="1">
    <source>
        <dbReference type="ARBA" id="ARBA00023002"/>
    </source>
</evidence>
<dbReference type="HAMAP" id="MF_01401">
    <property type="entry name" value="MsrA"/>
    <property type="match status" value="1"/>
</dbReference>
<comment type="similarity">
    <text evidence="4">Belongs to the MsrA Met sulfoxide reductase family.</text>
</comment>
<comment type="catalytic activity">
    <reaction evidence="2 4">
        <text>L-methionyl-[protein] + [thioredoxin]-disulfide + H2O = L-methionyl-(S)-S-oxide-[protein] + [thioredoxin]-dithiol</text>
        <dbReference type="Rhea" id="RHEA:14217"/>
        <dbReference type="Rhea" id="RHEA-COMP:10698"/>
        <dbReference type="Rhea" id="RHEA-COMP:10700"/>
        <dbReference type="Rhea" id="RHEA-COMP:12313"/>
        <dbReference type="Rhea" id="RHEA-COMP:12315"/>
        <dbReference type="ChEBI" id="CHEBI:15377"/>
        <dbReference type="ChEBI" id="CHEBI:16044"/>
        <dbReference type="ChEBI" id="CHEBI:29950"/>
        <dbReference type="ChEBI" id="CHEBI:44120"/>
        <dbReference type="ChEBI" id="CHEBI:50058"/>
        <dbReference type="EC" id="1.8.4.11"/>
    </reaction>
</comment>
<accession>A0ABS8D8E9</accession>
<dbReference type="EMBL" id="JAJBZT010000007">
    <property type="protein sequence ID" value="MCB6184490.1"/>
    <property type="molecule type" value="Genomic_DNA"/>
</dbReference>
<name>A0ABS8D8E9_9NEIS</name>
<feature type="domain" description="Peptide methionine sulphoxide reductase MsrA" evidence="5">
    <location>
        <begin position="6"/>
        <end position="158"/>
    </location>
</feature>
<dbReference type="InterPro" id="IPR002569">
    <property type="entry name" value="Met_Sox_Rdtase_MsrA_dom"/>
</dbReference>
<dbReference type="GO" id="GO:0008113">
    <property type="term" value="F:peptide-methionine (S)-S-oxide reductase activity"/>
    <property type="evidence" value="ECO:0007669"/>
    <property type="project" value="UniProtKB-EC"/>
</dbReference>
<proteinExistence type="inferred from homology"/>
<keyword evidence="7" id="KW-1185">Reference proteome</keyword>
<evidence type="ECO:0000259" key="5">
    <source>
        <dbReference type="Pfam" id="PF01625"/>
    </source>
</evidence>
<comment type="function">
    <text evidence="4">Has an important function as a repair enzyme for proteins that have been inactivated by oxidation. Catalyzes the reversible oxidation-reduction of methionine sulfoxide in proteins to methionine.</text>
</comment>
<organism evidence="6 7">
    <name type="scientific">Leeia speluncae</name>
    <dbReference type="NCBI Taxonomy" id="2884804"/>
    <lineage>
        <taxon>Bacteria</taxon>
        <taxon>Pseudomonadati</taxon>
        <taxon>Pseudomonadota</taxon>
        <taxon>Betaproteobacteria</taxon>
        <taxon>Neisseriales</taxon>
        <taxon>Leeiaceae</taxon>
        <taxon>Leeia</taxon>
    </lineage>
</organism>
<dbReference type="NCBIfam" id="TIGR00401">
    <property type="entry name" value="msrA"/>
    <property type="match status" value="1"/>
</dbReference>
<dbReference type="InterPro" id="IPR036509">
    <property type="entry name" value="Met_Sox_Rdtase_MsrA_sf"/>
</dbReference>
<evidence type="ECO:0000256" key="4">
    <source>
        <dbReference type="HAMAP-Rule" id="MF_01401"/>
    </source>
</evidence>
<evidence type="ECO:0000313" key="7">
    <source>
        <dbReference type="Proteomes" id="UP001165395"/>
    </source>
</evidence>
<protein>
    <recommendedName>
        <fullName evidence="4">Peptide methionine sulfoxide reductase MsrA</fullName>
        <shortName evidence="4">Protein-methionine-S-oxide reductase</shortName>
        <ecNumber evidence="4">1.8.4.11</ecNumber>
    </recommendedName>
    <alternativeName>
        <fullName evidence="4">Peptide-methionine (S)-S-oxide reductase</fullName>
        <shortName evidence="4">Peptide Met(O) reductase</shortName>
    </alternativeName>
</protein>
<sequence length="177" mass="20031">MNQQIATLAGGCFWCTEAVFARLQGVVTIAPGYMGGHTDSPDYKAVCTGVTGHAEVIQIHYQPEIIDFKALLMVFFATHDPTTLNRQGHDTGTQYRSAIFCHDEDQESTASEVIQQLDNGRYFPNPIVTEVSKASTFYPAESYHFGYFNKNPYQPYCQAVIHPKLHKLEEYFKHLMK</sequence>
<dbReference type="EC" id="1.8.4.11" evidence="4"/>
<evidence type="ECO:0000256" key="2">
    <source>
        <dbReference type="ARBA" id="ARBA00047806"/>
    </source>
</evidence>
<feature type="active site" evidence="4">
    <location>
        <position position="12"/>
    </location>
</feature>
<evidence type="ECO:0000256" key="3">
    <source>
        <dbReference type="ARBA" id="ARBA00048782"/>
    </source>
</evidence>
<dbReference type="Pfam" id="PF01625">
    <property type="entry name" value="PMSR"/>
    <property type="match status" value="1"/>
</dbReference>
<dbReference type="SUPFAM" id="SSF55068">
    <property type="entry name" value="Peptide methionine sulfoxide reductase"/>
    <property type="match status" value="1"/>
</dbReference>